<dbReference type="FunFam" id="1.10.510.10:FF:000183">
    <property type="entry name" value="Serine/threonine-protein kinase hal4"/>
    <property type="match status" value="1"/>
</dbReference>
<dbReference type="GO" id="GO:0004674">
    <property type="term" value="F:protein serine/threonine kinase activity"/>
    <property type="evidence" value="ECO:0007669"/>
    <property type="project" value="UniProtKB-KW"/>
</dbReference>
<dbReference type="PANTHER" id="PTHR24346:SF30">
    <property type="entry name" value="MATERNAL EMBRYONIC LEUCINE ZIPPER KINASE"/>
    <property type="match status" value="1"/>
</dbReference>
<dbReference type="PROSITE" id="PS50011">
    <property type="entry name" value="PROTEIN_KINASE_DOM"/>
    <property type="match status" value="1"/>
</dbReference>
<evidence type="ECO:0000256" key="5">
    <source>
        <dbReference type="ARBA" id="ARBA00022777"/>
    </source>
</evidence>
<evidence type="ECO:0000256" key="8">
    <source>
        <dbReference type="ARBA" id="ARBA00048679"/>
    </source>
</evidence>
<dbReference type="Pfam" id="PF00069">
    <property type="entry name" value="Pkinase"/>
    <property type="match status" value="1"/>
</dbReference>
<evidence type="ECO:0000256" key="3">
    <source>
        <dbReference type="ARBA" id="ARBA00022679"/>
    </source>
</evidence>
<comment type="catalytic activity">
    <reaction evidence="8">
        <text>L-seryl-[protein] + ATP = O-phospho-L-seryl-[protein] + ADP + H(+)</text>
        <dbReference type="Rhea" id="RHEA:17989"/>
        <dbReference type="Rhea" id="RHEA-COMP:9863"/>
        <dbReference type="Rhea" id="RHEA-COMP:11604"/>
        <dbReference type="ChEBI" id="CHEBI:15378"/>
        <dbReference type="ChEBI" id="CHEBI:29999"/>
        <dbReference type="ChEBI" id="CHEBI:30616"/>
        <dbReference type="ChEBI" id="CHEBI:83421"/>
        <dbReference type="ChEBI" id="CHEBI:456216"/>
        <dbReference type="EC" id="2.7.11.1"/>
    </reaction>
</comment>
<keyword evidence="4 10" id="KW-0547">Nucleotide-binding</keyword>
<name>A0A0B7KMY4_BIOOC</name>
<dbReference type="SMART" id="SM00220">
    <property type="entry name" value="S_TKc"/>
    <property type="match status" value="1"/>
</dbReference>
<gene>
    <name evidence="14" type="ORF">BN869_000012303_1</name>
</gene>
<dbReference type="InterPro" id="IPR011009">
    <property type="entry name" value="Kinase-like_dom_sf"/>
</dbReference>
<feature type="domain" description="Protein kinase" evidence="13">
    <location>
        <begin position="74"/>
        <end position="348"/>
    </location>
</feature>
<evidence type="ECO:0000256" key="7">
    <source>
        <dbReference type="ARBA" id="ARBA00047899"/>
    </source>
</evidence>
<dbReference type="AlphaFoldDB" id="A0A0B7KMY4"/>
<dbReference type="EC" id="2.7.11.1" evidence="1"/>
<dbReference type="EMBL" id="CDPU01000063">
    <property type="protein sequence ID" value="CEO56245.1"/>
    <property type="molecule type" value="Genomic_DNA"/>
</dbReference>
<evidence type="ECO:0000259" key="13">
    <source>
        <dbReference type="PROSITE" id="PS50011"/>
    </source>
</evidence>
<accession>A0A0B7KMY4</accession>
<evidence type="ECO:0000256" key="2">
    <source>
        <dbReference type="ARBA" id="ARBA00022527"/>
    </source>
</evidence>
<comment type="similarity">
    <text evidence="11">Belongs to the protein kinase superfamily.</text>
</comment>
<evidence type="ECO:0000256" key="1">
    <source>
        <dbReference type="ARBA" id="ARBA00012513"/>
    </source>
</evidence>
<dbReference type="GO" id="GO:0005524">
    <property type="term" value="F:ATP binding"/>
    <property type="evidence" value="ECO:0007669"/>
    <property type="project" value="UniProtKB-UniRule"/>
</dbReference>
<dbReference type="PROSITE" id="PS00108">
    <property type="entry name" value="PROTEIN_KINASE_ST"/>
    <property type="match status" value="1"/>
</dbReference>
<evidence type="ECO:0000256" key="12">
    <source>
        <dbReference type="SAM" id="MobiDB-lite"/>
    </source>
</evidence>
<evidence type="ECO:0000256" key="4">
    <source>
        <dbReference type="ARBA" id="ARBA00022741"/>
    </source>
</evidence>
<dbReference type="GO" id="GO:0005737">
    <property type="term" value="C:cytoplasm"/>
    <property type="evidence" value="ECO:0007669"/>
    <property type="project" value="TreeGrafter"/>
</dbReference>
<proteinExistence type="inferred from homology"/>
<feature type="compositionally biased region" description="Basic residues" evidence="12">
    <location>
        <begin position="1"/>
        <end position="10"/>
    </location>
</feature>
<protein>
    <recommendedName>
        <fullName evidence="1">non-specific serine/threonine protein kinase</fullName>
        <ecNumber evidence="1">2.7.11.1</ecNumber>
    </recommendedName>
    <alternativeName>
        <fullName evidence="9">Halotolerance protein 4</fullName>
    </alternativeName>
</protein>
<dbReference type="InterPro" id="IPR017441">
    <property type="entry name" value="Protein_kinase_ATP_BS"/>
</dbReference>
<dbReference type="PANTHER" id="PTHR24346">
    <property type="entry name" value="MAP/MICROTUBULE AFFINITY-REGULATING KINASE"/>
    <property type="match status" value="1"/>
</dbReference>
<feature type="region of interest" description="Disordered" evidence="12">
    <location>
        <begin position="1"/>
        <end position="26"/>
    </location>
</feature>
<reference evidence="14" key="1">
    <citation type="submission" date="2015-01" db="EMBL/GenBank/DDBJ databases">
        <authorList>
            <person name="Durling Mikael"/>
        </authorList>
    </citation>
    <scope>NUCLEOTIDE SEQUENCE</scope>
</reference>
<evidence type="ECO:0000256" key="11">
    <source>
        <dbReference type="RuleBase" id="RU000304"/>
    </source>
</evidence>
<dbReference type="SUPFAM" id="SSF56112">
    <property type="entry name" value="Protein kinase-like (PK-like)"/>
    <property type="match status" value="1"/>
</dbReference>
<keyword evidence="5" id="KW-0418">Kinase</keyword>
<evidence type="ECO:0000313" key="14">
    <source>
        <dbReference type="EMBL" id="CEO56245.1"/>
    </source>
</evidence>
<dbReference type="InterPro" id="IPR008271">
    <property type="entry name" value="Ser/Thr_kinase_AS"/>
</dbReference>
<dbReference type="InterPro" id="IPR000719">
    <property type="entry name" value="Prot_kinase_dom"/>
</dbReference>
<comment type="catalytic activity">
    <reaction evidence="7">
        <text>L-threonyl-[protein] + ATP = O-phospho-L-threonyl-[protein] + ADP + H(+)</text>
        <dbReference type="Rhea" id="RHEA:46608"/>
        <dbReference type="Rhea" id="RHEA-COMP:11060"/>
        <dbReference type="Rhea" id="RHEA-COMP:11605"/>
        <dbReference type="ChEBI" id="CHEBI:15378"/>
        <dbReference type="ChEBI" id="CHEBI:30013"/>
        <dbReference type="ChEBI" id="CHEBI:30616"/>
        <dbReference type="ChEBI" id="CHEBI:61977"/>
        <dbReference type="ChEBI" id="CHEBI:456216"/>
        <dbReference type="EC" id="2.7.11.1"/>
    </reaction>
</comment>
<dbReference type="GO" id="GO:0035556">
    <property type="term" value="P:intracellular signal transduction"/>
    <property type="evidence" value="ECO:0007669"/>
    <property type="project" value="TreeGrafter"/>
</dbReference>
<dbReference type="PROSITE" id="PS00107">
    <property type="entry name" value="PROTEIN_KINASE_ATP"/>
    <property type="match status" value="1"/>
</dbReference>
<keyword evidence="3" id="KW-0808">Transferase</keyword>
<dbReference type="CDD" id="cd13994">
    <property type="entry name" value="STKc_HAL4_like"/>
    <property type="match status" value="1"/>
</dbReference>
<dbReference type="Gene3D" id="1.10.510.10">
    <property type="entry name" value="Transferase(Phosphotransferase) domain 1"/>
    <property type="match status" value="1"/>
</dbReference>
<evidence type="ECO:0000256" key="6">
    <source>
        <dbReference type="ARBA" id="ARBA00022840"/>
    </source>
</evidence>
<sequence length="360" mass="41023">MFRGLSFKRTKAQDTRPQRFSPRSEQLPVHQHYIEPGEPREGSQKWKQMLGGNNKQALEQEELNSHGPMVDKYGMCEKVVGTGAHGTVWLSRRKAAKGQNDEELYAIKCFRQSSTEPREKEKHSSRLKADFSIARELRHANVVHTHELFQSPADKFYKAMEFCAGGDLYSLVSSAGKLEPLEAACFFKQLLMGVQYLHEMGVVHRDLKPENLLLTKDGMLKISDFDCSECIRLGWEEETHMVSGICGSEPYIAPEAFMDDEFDGRALDVWACGVIYMAMCTGKLLWDVAKKDEDSSYAKYLHDRRLEEGYRPIESLPQAGCGNVLYCLLDPNPGRRITIPQILKSRWAREIQVCYDVGED</sequence>
<feature type="binding site" evidence="10">
    <location>
        <position position="108"/>
    </location>
    <ligand>
        <name>ATP</name>
        <dbReference type="ChEBI" id="CHEBI:30616"/>
    </ligand>
</feature>
<dbReference type="GO" id="GO:0030003">
    <property type="term" value="P:intracellular monoatomic cation homeostasis"/>
    <property type="evidence" value="ECO:0007669"/>
    <property type="project" value="UniProtKB-ARBA"/>
</dbReference>
<evidence type="ECO:0000256" key="10">
    <source>
        <dbReference type="PROSITE-ProRule" id="PRU10141"/>
    </source>
</evidence>
<keyword evidence="6 10" id="KW-0067">ATP-binding</keyword>
<evidence type="ECO:0000256" key="9">
    <source>
        <dbReference type="ARBA" id="ARBA00078109"/>
    </source>
</evidence>
<organism evidence="14">
    <name type="scientific">Bionectria ochroleuca</name>
    <name type="common">Gliocladium roseum</name>
    <dbReference type="NCBI Taxonomy" id="29856"/>
    <lineage>
        <taxon>Eukaryota</taxon>
        <taxon>Fungi</taxon>
        <taxon>Dikarya</taxon>
        <taxon>Ascomycota</taxon>
        <taxon>Pezizomycotina</taxon>
        <taxon>Sordariomycetes</taxon>
        <taxon>Hypocreomycetidae</taxon>
        <taxon>Hypocreales</taxon>
        <taxon>Bionectriaceae</taxon>
        <taxon>Clonostachys</taxon>
    </lineage>
</organism>
<keyword evidence="2 11" id="KW-0723">Serine/threonine-protein kinase</keyword>